<dbReference type="Proteomes" id="UP000835052">
    <property type="component" value="Unassembled WGS sequence"/>
</dbReference>
<dbReference type="InterPro" id="IPR001254">
    <property type="entry name" value="Trypsin_dom"/>
</dbReference>
<keyword evidence="3" id="KW-1015">Disulfide bond</keyword>
<proteinExistence type="inferred from homology"/>
<evidence type="ECO:0000256" key="1">
    <source>
        <dbReference type="ARBA" id="ARBA00007817"/>
    </source>
</evidence>
<dbReference type="PANTHER" id="PTHR10064:SF0">
    <property type="entry name" value="FI24544P1-RELATED"/>
    <property type="match status" value="1"/>
</dbReference>
<dbReference type="PROSITE" id="PS00134">
    <property type="entry name" value="TRYPSIN_HIS"/>
    <property type="match status" value="1"/>
</dbReference>
<dbReference type="Pfam" id="PF01776">
    <property type="entry name" value="Ribosomal_L22e"/>
    <property type="match status" value="1"/>
</dbReference>
<dbReference type="GO" id="GO:0005737">
    <property type="term" value="C:cytoplasm"/>
    <property type="evidence" value="ECO:0007669"/>
    <property type="project" value="UniProtKB-ARBA"/>
</dbReference>
<dbReference type="SMART" id="SM00020">
    <property type="entry name" value="Tryp_SPc"/>
    <property type="match status" value="1"/>
</dbReference>
<reference evidence="9" key="1">
    <citation type="submission" date="2020-10" db="EMBL/GenBank/DDBJ databases">
        <authorList>
            <person name="Kikuchi T."/>
        </authorList>
    </citation>
    <scope>NUCLEOTIDE SEQUENCE</scope>
    <source>
        <strain evidence="9">NKZ352</strain>
    </source>
</reference>
<dbReference type="GO" id="GO:0006508">
    <property type="term" value="P:proteolysis"/>
    <property type="evidence" value="ECO:0007669"/>
    <property type="project" value="UniProtKB-KW"/>
</dbReference>
<dbReference type="InterPro" id="IPR009003">
    <property type="entry name" value="Peptidase_S1_PA"/>
</dbReference>
<dbReference type="GO" id="GO:0002181">
    <property type="term" value="P:cytoplasmic translation"/>
    <property type="evidence" value="ECO:0007669"/>
    <property type="project" value="TreeGrafter"/>
</dbReference>
<dbReference type="GO" id="GO:0003723">
    <property type="term" value="F:RNA binding"/>
    <property type="evidence" value="ECO:0007669"/>
    <property type="project" value="TreeGrafter"/>
</dbReference>
<dbReference type="PROSITE" id="PS50240">
    <property type="entry name" value="TRYPSIN_DOM"/>
    <property type="match status" value="1"/>
</dbReference>
<dbReference type="PRINTS" id="PR00722">
    <property type="entry name" value="CHYMOTRYPSIN"/>
</dbReference>
<dbReference type="Pfam" id="PF00089">
    <property type="entry name" value="Trypsin"/>
    <property type="match status" value="1"/>
</dbReference>
<dbReference type="CDD" id="cd00190">
    <property type="entry name" value="Tryp_SPc"/>
    <property type="match status" value="1"/>
</dbReference>
<dbReference type="InterPro" id="IPR043504">
    <property type="entry name" value="Peptidase_S1_PA_chymotrypsin"/>
</dbReference>
<dbReference type="PROSITE" id="PS00135">
    <property type="entry name" value="TRYPSIN_SER"/>
    <property type="match status" value="1"/>
</dbReference>
<dbReference type="Gene3D" id="3.30.1360.210">
    <property type="match status" value="1"/>
</dbReference>
<name>A0A8S1HJ43_9PELO</name>
<evidence type="ECO:0000256" key="7">
    <source>
        <dbReference type="RuleBase" id="RU363034"/>
    </source>
</evidence>
<accession>A0A8S1HJ43</accession>
<dbReference type="FunFam" id="3.30.1360.210:FF:000001">
    <property type="entry name" value="60S ribosomal protein L22 1"/>
    <property type="match status" value="1"/>
</dbReference>
<dbReference type="InterPro" id="IPR018114">
    <property type="entry name" value="TRYPSIN_HIS"/>
</dbReference>
<gene>
    <name evidence="9" type="ORF">CAUJ_LOCUS11036</name>
</gene>
<evidence type="ECO:0000256" key="6">
    <source>
        <dbReference type="ARBA" id="ARBA00041214"/>
    </source>
</evidence>
<dbReference type="InterPro" id="IPR033116">
    <property type="entry name" value="TRYPSIN_SER"/>
</dbReference>
<protein>
    <recommendedName>
        <fullName evidence="5">Large ribosomal subunit protein eL22</fullName>
    </recommendedName>
    <alternativeName>
        <fullName evidence="6">60S ribosomal protein L22</fullName>
    </alternativeName>
</protein>
<dbReference type="Gene3D" id="2.40.10.10">
    <property type="entry name" value="Trypsin-like serine proteases"/>
    <property type="match status" value="1"/>
</dbReference>
<keyword evidence="10" id="KW-1185">Reference proteome</keyword>
<dbReference type="GO" id="GO:0004252">
    <property type="term" value="F:serine-type endopeptidase activity"/>
    <property type="evidence" value="ECO:0007669"/>
    <property type="project" value="InterPro"/>
</dbReference>
<evidence type="ECO:0000256" key="5">
    <source>
        <dbReference type="ARBA" id="ARBA00040613"/>
    </source>
</evidence>
<evidence type="ECO:0000259" key="8">
    <source>
        <dbReference type="PROSITE" id="PS50240"/>
    </source>
</evidence>
<dbReference type="AlphaFoldDB" id="A0A8S1HJ43"/>
<evidence type="ECO:0000313" key="10">
    <source>
        <dbReference type="Proteomes" id="UP000835052"/>
    </source>
</evidence>
<keyword evidence="7" id="KW-0720">Serine protease</keyword>
<organism evidence="9 10">
    <name type="scientific">Caenorhabditis auriculariae</name>
    <dbReference type="NCBI Taxonomy" id="2777116"/>
    <lineage>
        <taxon>Eukaryota</taxon>
        <taxon>Metazoa</taxon>
        <taxon>Ecdysozoa</taxon>
        <taxon>Nematoda</taxon>
        <taxon>Chromadorea</taxon>
        <taxon>Rhabditida</taxon>
        <taxon>Rhabditina</taxon>
        <taxon>Rhabditomorpha</taxon>
        <taxon>Rhabditoidea</taxon>
        <taxon>Rhabditidae</taxon>
        <taxon>Peloderinae</taxon>
        <taxon>Caenorhabditis</taxon>
    </lineage>
</organism>
<keyword evidence="7" id="KW-0645">Protease</keyword>
<evidence type="ECO:0000313" key="9">
    <source>
        <dbReference type="EMBL" id="CAD6195117.1"/>
    </source>
</evidence>
<dbReference type="GO" id="GO:0005840">
    <property type="term" value="C:ribosome"/>
    <property type="evidence" value="ECO:0007669"/>
    <property type="project" value="UniProtKB-KW"/>
</dbReference>
<dbReference type="InterPro" id="IPR002671">
    <property type="entry name" value="Ribosomal_eL22"/>
</dbReference>
<evidence type="ECO:0000256" key="3">
    <source>
        <dbReference type="ARBA" id="ARBA00023157"/>
    </source>
</evidence>
<dbReference type="EMBL" id="CAJGYM010000051">
    <property type="protein sequence ID" value="CAD6195117.1"/>
    <property type="molecule type" value="Genomic_DNA"/>
</dbReference>
<dbReference type="InterPro" id="IPR001314">
    <property type="entry name" value="Peptidase_S1A"/>
</dbReference>
<dbReference type="OrthoDB" id="5844829at2759"/>
<comment type="caution">
    <text evidence="9">The sequence shown here is derived from an EMBL/GenBank/DDBJ whole genome shotgun (WGS) entry which is preliminary data.</text>
</comment>
<dbReference type="SUPFAM" id="SSF50494">
    <property type="entry name" value="Trypsin-like serine proteases"/>
    <property type="match status" value="1"/>
</dbReference>
<evidence type="ECO:0000256" key="4">
    <source>
        <dbReference type="ARBA" id="ARBA00023274"/>
    </source>
</evidence>
<keyword evidence="7" id="KW-0378">Hydrolase</keyword>
<feature type="domain" description="Peptidase S1" evidence="8">
    <location>
        <begin position="136"/>
        <end position="383"/>
    </location>
</feature>
<evidence type="ECO:0000256" key="2">
    <source>
        <dbReference type="ARBA" id="ARBA00022980"/>
    </source>
</evidence>
<keyword evidence="2" id="KW-0689">Ribosomal protein</keyword>
<comment type="similarity">
    <text evidence="1">Belongs to the eukaryotic ribosomal protein eL22 family.</text>
</comment>
<sequence>MAIKKIAPKVAKKGLRKKKVHLKFNVECKNPVEDGILKIEDFETFLNEKIKINGKTGHLAASNVKVEVNKSKISVIAEIPFSKRYLKYLTKKYLKRNSLRDWLRVVAINRNTYELRYFHINDEEDAVPANRVNFRVIGGAVVSKSEFPWQAVFVSFNESGHGILCGATVIDEFWLMTAAHCVSEMSTKSYVLTGIQKLSQPAHTLKVKRAVIHPGYSVFSAHSDIALVQTYRNLLRGGVAPVCLLRDDTELLNKNPNGLVIGFGTQLENLFPPNQQMAPSEILLKTEVPIIPIGDCLIEWRRLSLGSIRIETDQICAGALLHGTTPGDSGGPLLVRDDVGRWVQVGITSFGADGLEALFDQKTYPGVYTRVSPYIPWIEKMISGTSRSCFVNILFVMLFFFNWPSD</sequence>
<dbReference type="PANTHER" id="PTHR10064">
    <property type="entry name" value="60S RIBOSOMAL PROTEIN L22"/>
    <property type="match status" value="1"/>
</dbReference>
<dbReference type="InterPro" id="IPR038526">
    <property type="entry name" value="Ribosomal_eL22_sf"/>
</dbReference>
<dbReference type="GO" id="GO:0003735">
    <property type="term" value="F:structural constituent of ribosome"/>
    <property type="evidence" value="ECO:0007669"/>
    <property type="project" value="InterPro"/>
</dbReference>
<dbReference type="FunFam" id="2.40.10.10:FF:000068">
    <property type="entry name" value="transmembrane protease serine 2"/>
    <property type="match status" value="1"/>
</dbReference>
<keyword evidence="4" id="KW-0687">Ribonucleoprotein</keyword>
<dbReference type="GO" id="GO:1990904">
    <property type="term" value="C:ribonucleoprotein complex"/>
    <property type="evidence" value="ECO:0007669"/>
    <property type="project" value="UniProtKB-KW"/>
</dbReference>